<protein>
    <recommendedName>
        <fullName evidence="4">Peptidoglycan-binding protein CsiV</fullName>
    </recommendedName>
</protein>
<keyword evidence="3" id="KW-1185">Reference proteome</keyword>
<dbReference type="STRING" id="1122207.MUS1_05960"/>
<reference evidence="2 3" key="1">
    <citation type="submission" date="2014-01" db="EMBL/GenBank/DDBJ databases">
        <title>Marinomonas ushuaiensis DSM 15871 Genome Sequencing.</title>
        <authorList>
            <person name="Lai Q."/>
            <person name="Shao Z.S."/>
        </authorList>
    </citation>
    <scope>NUCLEOTIDE SEQUENCE [LARGE SCALE GENOMIC DNA]</scope>
    <source>
        <strain evidence="2 3">DSM 15871</strain>
    </source>
</reference>
<gene>
    <name evidence="2" type="ORF">MUS1_05960</name>
</gene>
<dbReference type="EMBL" id="JAMB01000015">
    <property type="protein sequence ID" value="ETX09739.1"/>
    <property type="molecule type" value="Genomic_DNA"/>
</dbReference>
<dbReference type="PATRIC" id="fig|1122207.3.peg.2809"/>
<keyword evidence="1" id="KW-0732">Signal</keyword>
<dbReference type="Proteomes" id="UP000054058">
    <property type="component" value="Unassembled WGS sequence"/>
</dbReference>
<proteinExistence type="predicted"/>
<evidence type="ECO:0000256" key="1">
    <source>
        <dbReference type="SAM" id="SignalP"/>
    </source>
</evidence>
<evidence type="ECO:0000313" key="3">
    <source>
        <dbReference type="Proteomes" id="UP000054058"/>
    </source>
</evidence>
<accession>X7E0Y3</accession>
<comment type="caution">
    <text evidence="2">The sequence shown here is derived from an EMBL/GenBank/DDBJ whole genome shotgun (WGS) entry which is preliminary data.</text>
</comment>
<evidence type="ECO:0008006" key="4">
    <source>
        <dbReference type="Google" id="ProtNLM"/>
    </source>
</evidence>
<sequence length="281" mass="31874">MKARILTFLSLTLLSSQLLADDSQINPDTARAYQGYLLTFIWPENQSTEQVKYKEIVSTENLIRFVKPESGTSYLDGAESSTPTEDKAETTPTPFDKFKKQLDGHVKVLSNQQWTLIFKDSGDTIKKTFHSEQEKDGHPELIGEIAIKLGRYLESDIRYQHYLFDRATQSEIAEVETIEPPSGVTNAFFSTPIIEPELIEPQPELKEFKPSLILTLEQDNKTASKKLNYLDHPTIGTLLYFEPIDLEEAMEKIALQSMTPETGASLNYDDLKSTNELSSRE</sequence>
<feature type="signal peptide" evidence="1">
    <location>
        <begin position="1"/>
        <end position="20"/>
    </location>
</feature>
<evidence type="ECO:0000313" key="2">
    <source>
        <dbReference type="EMBL" id="ETX09739.1"/>
    </source>
</evidence>
<organism evidence="2 3">
    <name type="scientific">Marinomonas ushuaiensis DSM 15871</name>
    <dbReference type="NCBI Taxonomy" id="1122207"/>
    <lineage>
        <taxon>Bacteria</taxon>
        <taxon>Pseudomonadati</taxon>
        <taxon>Pseudomonadota</taxon>
        <taxon>Gammaproteobacteria</taxon>
        <taxon>Oceanospirillales</taxon>
        <taxon>Oceanospirillaceae</taxon>
        <taxon>Marinomonas</taxon>
    </lineage>
</organism>
<name>X7E0Y3_9GAMM</name>
<dbReference type="OrthoDB" id="5566524at2"/>
<dbReference type="eggNOG" id="ENOG5033EPB">
    <property type="taxonomic scope" value="Bacteria"/>
</dbReference>
<dbReference type="RefSeq" id="WP_036163483.1">
    <property type="nucleotide sequence ID" value="NZ_JAMB01000015.1"/>
</dbReference>
<feature type="chain" id="PRO_5004977326" description="Peptidoglycan-binding protein CsiV" evidence="1">
    <location>
        <begin position="21"/>
        <end position="281"/>
    </location>
</feature>
<dbReference type="AlphaFoldDB" id="X7E0Y3"/>